<dbReference type="Proteomes" id="UP000594638">
    <property type="component" value="Unassembled WGS sequence"/>
</dbReference>
<keyword evidence="2" id="KW-1185">Reference proteome</keyword>
<dbReference type="EMBL" id="CACTIH010009490">
    <property type="protein sequence ID" value="CAA3031858.1"/>
    <property type="molecule type" value="Genomic_DNA"/>
</dbReference>
<gene>
    <name evidence="1" type="ORF">OLEA9_A053704</name>
</gene>
<accession>A0A8S0VK64</accession>
<evidence type="ECO:0000313" key="1">
    <source>
        <dbReference type="EMBL" id="CAA3031858.1"/>
    </source>
</evidence>
<sequence length="58" mass="6743">MARAINEIEEWKAFPEANTLNKECYVITLNELINFIGMKVLDFDTGFIHEALERQKAL</sequence>
<evidence type="ECO:0000313" key="2">
    <source>
        <dbReference type="Proteomes" id="UP000594638"/>
    </source>
</evidence>
<organism evidence="1 2">
    <name type="scientific">Olea europaea subsp. europaea</name>
    <dbReference type="NCBI Taxonomy" id="158383"/>
    <lineage>
        <taxon>Eukaryota</taxon>
        <taxon>Viridiplantae</taxon>
        <taxon>Streptophyta</taxon>
        <taxon>Embryophyta</taxon>
        <taxon>Tracheophyta</taxon>
        <taxon>Spermatophyta</taxon>
        <taxon>Magnoliopsida</taxon>
        <taxon>eudicotyledons</taxon>
        <taxon>Gunneridae</taxon>
        <taxon>Pentapetalae</taxon>
        <taxon>asterids</taxon>
        <taxon>lamiids</taxon>
        <taxon>Lamiales</taxon>
        <taxon>Oleaceae</taxon>
        <taxon>Oleeae</taxon>
        <taxon>Olea</taxon>
    </lineage>
</organism>
<name>A0A8S0VK64_OLEEU</name>
<reference evidence="1 2" key="1">
    <citation type="submission" date="2019-12" db="EMBL/GenBank/DDBJ databases">
        <authorList>
            <person name="Alioto T."/>
            <person name="Alioto T."/>
            <person name="Gomez Garrido J."/>
        </authorList>
    </citation>
    <scope>NUCLEOTIDE SEQUENCE [LARGE SCALE GENOMIC DNA]</scope>
</reference>
<dbReference type="AlphaFoldDB" id="A0A8S0VK64"/>
<comment type="caution">
    <text evidence="1">The sequence shown here is derived from an EMBL/GenBank/DDBJ whole genome shotgun (WGS) entry which is preliminary data.</text>
</comment>
<dbReference type="Gramene" id="OE9A053704T1">
    <property type="protein sequence ID" value="OE9A053704C1"/>
    <property type="gene ID" value="OE9A053704"/>
</dbReference>
<proteinExistence type="predicted"/>
<protein>
    <submittedName>
        <fullName evidence="1">Uncharacterized protein</fullName>
    </submittedName>
</protein>